<keyword evidence="3" id="KW-1185">Reference proteome</keyword>
<reference evidence="2 3" key="1">
    <citation type="journal article" date="2018" name="Mol. Biol. Evol.">
        <title>Broad Genomic Sampling Reveals a Smut Pathogenic Ancestry of the Fungal Clade Ustilaginomycotina.</title>
        <authorList>
            <person name="Kijpornyongpan T."/>
            <person name="Mondo S.J."/>
            <person name="Barry K."/>
            <person name="Sandor L."/>
            <person name="Lee J."/>
            <person name="Lipzen A."/>
            <person name="Pangilinan J."/>
            <person name="LaButti K."/>
            <person name="Hainaut M."/>
            <person name="Henrissat B."/>
            <person name="Grigoriev I.V."/>
            <person name="Spatafora J.W."/>
            <person name="Aime M.C."/>
        </authorList>
    </citation>
    <scope>NUCLEOTIDE SEQUENCE [LARGE SCALE GENOMIC DNA]</scope>
    <source>
        <strain evidence="2 3">MCA 3882</strain>
    </source>
</reference>
<accession>A0A316VDY9</accession>
<dbReference type="Pfam" id="PF04250">
    <property type="entry name" value="DUF429"/>
    <property type="match status" value="1"/>
</dbReference>
<sequence length="369" mass="41260">MLSRYEYETREVEDSPQDGPCWIGIDGSREGWCACIIGANGDAELVFLPHIELIWYHRKPENIRAIAIDMPLALASKAERGGRNCEREGRKILAAARKKAIAYSKEQDDPAYREGPFVGATSIFTPPSRPALEKFALGGTHAEVSEANRQSANDTFNTVSSNTDQNRGKKRQKVAHKQEPGLGLSIQSFNIMPKILEVDDFIERGIQKNLLQFIPPTKGEKSNGKTFLFECHPELAFLSYLAKHKEEELENQRGFKSKKLKVGRIERIDVLKNSAPFKNHESKKRAFRGLLCAVNVDDVLYSLSHKVTHHVFVRKKVTNATPTDDVIDSMICATTAKRFDTGKVIEIGGSSTGGQRELDFRGVPMSIFV</sequence>
<evidence type="ECO:0000313" key="3">
    <source>
        <dbReference type="Proteomes" id="UP000245771"/>
    </source>
</evidence>
<feature type="compositionally biased region" description="Polar residues" evidence="1">
    <location>
        <begin position="147"/>
        <end position="165"/>
    </location>
</feature>
<dbReference type="InterPro" id="IPR007362">
    <property type="entry name" value="DUF429"/>
</dbReference>
<dbReference type="GeneID" id="37023602"/>
<evidence type="ECO:0000256" key="1">
    <source>
        <dbReference type="SAM" id="MobiDB-lite"/>
    </source>
</evidence>
<feature type="region of interest" description="Disordered" evidence="1">
    <location>
        <begin position="147"/>
        <end position="179"/>
    </location>
</feature>
<protein>
    <recommendedName>
        <fullName evidence="4">DUF429 domain-containing protein</fullName>
    </recommendedName>
</protein>
<dbReference type="RefSeq" id="XP_025353977.1">
    <property type="nucleotide sequence ID" value="XM_025501821.1"/>
</dbReference>
<dbReference type="OrthoDB" id="10450629at2759"/>
<dbReference type="InParanoid" id="A0A316VDY9"/>
<gene>
    <name evidence="2" type="ORF">FA14DRAFT_190803</name>
</gene>
<dbReference type="Proteomes" id="UP000245771">
    <property type="component" value="Unassembled WGS sequence"/>
</dbReference>
<evidence type="ECO:0008006" key="4">
    <source>
        <dbReference type="Google" id="ProtNLM"/>
    </source>
</evidence>
<evidence type="ECO:0000313" key="2">
    <source>
        <dbReference type="EMBL" id="PWN33675.1"/>
    </source>
</evidence>
<name>A0A316VDY9_9BASI</name>
<dbReference type="AlphaFoldDB" id="A0A316VDY9"/>
<organism evidence="2 3">
    <name type="scientific">Meira miltonrushii</name>
    <dbReference type="NCBI Taxonomy" id="1280837"/>
    <lineage>
        <taxon>Eukaryota</taxon>
        <taxon>Fungi</taxon>
        <taxon>Dikarya</taxon>
        <taxon>Basidiomycota</taxon>
        <taxon>Ustilaginomycotina</taxon>
        <taxon>Exobasidiomycetes</taxon>
        <taxon>Exobasidiales</taxon>
        <taxon>Brachybasidiaceae</taxon>
        <taxon>Meira</taxon>
    </lineage>
</organism>
<proteinExistence type="predicted"/>
<dbReference type="EMBL" id="KZ819604">
    <property type="protein sequence ID" value="PWN33675.1"/>
    <property type="molecule type" value="Genomic_DNA"/>
</dbReference>